<evidence type="ECO:0000256" key="1">
    <source>
        <dbReference type="SAM" id="Phobius"/>
    </source>
</evidence>
<keyword evidence="1" id="KW-0472">Membrane</keyword>
<reference evidence="2 3" key="2">
    <citation type="submission" date="2020-08" db="EMBL/GenBank/DDBJ databases">
        <title>The Agave Microbiome: Exploring the role of microbial communities in plant adaptations to desert environments.</title>
        <authorList>
            <person name="Partida-Martinez L.P."/>
        </authorList>
    </citation>
    <scope>NUCLEOTIDE SEQUENCE [LARGE SCALE GENOMIC DNA]</scope>
    <source>
        <strain evidence="2 3">AS2.3</strain>
    </source>
</reference>
<dbReference type="AlphaFoldDB" id="A0A7Y9FNL9"/>
<comment type="caution">
    <text evidence="2">The sequence shown here is derived from an EMBL/GenBank/DDBJ whole genome shotgun (WGS) entry which is preliminary data.</text>
</comment>
<feature type="transmembrane region" description="Helical" evidence="1">
    <location>
        <begin position="33"/>
        <end position="51"/>
    </location>
</feature>
<keyword evidence="3" id="KW-1185">Reference proteome</keyword>
<reference evidence="2 3" key="1">
    <citation type="submission" date="2020-07" db="EMBL/GenBank/DDBJ databases">
        <authorList>
            <person name="Partida-Martinez L."/>
            <person name="Huntemann M."/>
            <person name="Clum A."/>
            <person name="Wang J."/>
            <person name="Palaniappan K."/>
            <person name="Ritter S."/>
            <person name="Chen I.-M."/>
            <person name="Stamatis D."/>
            <person name="Reddy T."/>
            <person name="O'Malley R."/>
            <person name="Daum C."/>
            <person name="Shapiro N."/>
            <person name="Ivanova N."/>
            <person name="Kyrpides N."/>
            <person name="Woyke T."/>
        </authorList>
    </citation>
    <scope>NUCLEOTIDE SEQUENCE [LARGE SCALE GENOMIC DNA]</scope>
    <source>
        <strain evidence="2 3">AS2.3</strain>
    </source>
</reference>
<feature type="transmembrane region" description="Helical" evidence="1">
    <location>
        <begin position="7"/>
        <end position="27"/>
    </location>
</feature>
<accession>A0A7Y9FNL9</accession>
<proteinExistence type="predicted"/>
<keyword evidence="1" id="KW-1133">Transmembrane helix</keyword>
<keyword evidence="1" id="KW-0812">Transmembrane</keyword>
<protein>
    <submittedName>
        <fullName evidence="2">Putative membrane protein</fullName>
    </submittedName>
</protein>
<gene>
    <name evidence="2" type="ORF">HD841_002012</name>
</gene>
<dbReference type="Proteomes" id="UP000517753">
    <property type="component" value="Unassembled WGS sequence"/>
</dbReference>
<name>A0A7Y9FNL9_9SPHN</name>
<evidence type="ECO:0000313" key="3">
    <source>
        <dbReference type="Proteomes" id="UP000517753"/>
    </source>
</evidence>
<evidence type="ECO:0000313" key="2">
    <source>
        <dbReference type="EMBL" id="NYD90232.1"/>
    </source>
</evidence>
<organism evidence="2 3">
    <name type="scientific">Sphingomonas melonis</name>
    <dbReference type="NCBI Taxonomy" id="152682"/>
    <lineage>
        <taxon>Bacteria</taxon>
        <taxon>Pseudomonadati</taxon>
        <taxon>Pseudomonadota</taxon>
        <taxon>Alphaproteobacteria</taxon>
        <taxon>Sphingomonadales</taxon>
        <taxon>Sphingomonadaceae</taxon>
        <taxon>Sphingomonas</taxon>
    </lineage>
</organism>
<dbReference type="RefSeq" id="WP_179508668.1">
    <property type="nucleotide sequence ID" value="NZ_JACCBY010000002.1"/>
</dbReference>
<dbReference type="EMBL" id="JACCBY010000002">
    <property type="protein sequence ID" value="NYD90232.1"/>
    <property type="molecule type" value="Genomic_DNA"/>
</dbReference>
<sequence>MADTPPSAAGGILVAICSIGGAVVGLIQGQVTIGFLAGLAIGAAGAVAVWLRDSRR</sequence>